<sequence length="126" mass="14044">MHKTQQGRWIIHIYRYVALFQSQRDSRKIQKSSTLTMSYPSTTPFTTKYVTGGNPRIMSSKLPTPWAIALGVRILKANLKGVAIKHKGTSKRAPISAAAKFITDIKLSPTKAAATVTDFRRAHSML</sequence>
<dbReference type="AlphaFoldDB" id="A0AAV3PBY6"/>
<evidence type="ECO:0000313" key="1">
    <source>
        <dbReference type="EMBL" id="GAA0149170.1"/>
    </source>
</evidence>
<proteinExistence type="predicted"/>
<dbReference type="EMBL" id="BAABME010001360">
    <property type="protein sequence ID" value="GAA0149170.1"/>
    <property type="molecule type" value="Genomic_DNA"/>
</dbReference>
<name>A0AAV3PBY6_LITER</name>
<accession>A0AAV3PBY6</accession>
<dbReference type="Proteomes" id="UP001454036">
    <property type="component" value="Unassembled WGS sequence"/>
</dbReference>
<comment type="caution">
    <text evidence="1">The sequence shown here is derived from an EMBL/GenBank/DDBJ whole genome shotgun (WGS) entry which is preliminary data.</text>
</comment>
<evidence type="ECO:0000313" key="2">
    <source>
        <dbReference type="Proteomes" id="UP001454036"/>
    </source>
</evidence>
<reference evidence="1 2" key="1">
    <citation type="submission" date="2024-01" db="EMBL/GenBank/DDBJ databases">
        <title>The complete chloroplast genome sequence of Lithospermum erythrorhizon: insights into the phylogenetic relationship among Boraginaceae species and the maternal lineages of purple gromwells.</title>
        <authorList>
            <person name="Okada T."/>
            <person name="Watanabe K."/>
        </authorList>
    </citation>
    <scope>NUCLEOTIDE SEQUENCE [LARGE SCALE GENOMIC DNA]</scope>
</reference>
<keyword evidence="2" id="KW-1185">Reference proteome</keyword>
<organism evidence="1 2">
    <name type="scientific">Lithospermum erythrorhizon</name>
    <name type="common">Purple gromwell</name>
    <name type="synonym">Lithospermum officinale var. erythrorhizon</name>
    <dbReference type="NCBI Taxonomy" id="34254"/>
    <lineage>
        <taxon>Eukaryota</taxon>
        <taxon>Viridiplantae</taxon>
        <taxon>Streptophyta</taxon>
        <taxon>Embryophyta</taxon>
        <taxon>Tracheophyta</taxon>
        <taxon>Spermatophyta</taxon>
        <taxon>Magnoliopsida</taxon>
        <taxon>eudicotyledons</taxon>
        <taxon>Gunneridae</taxon>
        <taxon>Pentapetalae</taxon>
        <taxon>asterids</taxon>
        <taxon>lamiids</taxon>
        <taxon>Boraginales</taxon>
        <taxon>Boraginaceae</taxon>
        <taxon>Boraginoideae</taxon>
        <taxon>Lithospermeae</taxon>
        <taxon>Lithospermum</taxon>
    </lineage>
</organism>
<gene>
    <name evidence="1" type="ORF">LIER_08415</name>
</gene>
<protein>
    <submittedName>
        <fullName evidence="1">Uncharacterized protein</fullName>
    </submittedName>
</protein>